<dbReference type="GO" id="GO:0005840">
    <property type="term" value="C:ribosome"/>
    <property type="evidence" value="ECO:0007669"/>
    <property type="project" value="UniProtKB-KW"/>
</dbReference>
<dbReference type="PANTHER" id="PTHR33398:SF1">
    <property type="entry name" value="SMALL RIBOSOMAL SUBUNIT PROTEIN BS20C"/>
    <property type="match status" value="1"/>
</dbReference>
<comment type="similarity">
    <text evidence="1">Belongs to the bacterial ribosomal protein bS20 family.</text>
</comment>
<dbReference type="Proteomes" id="UP000776252">
    <property type="component" value="Unassembled WGS sequence"/>
</dbReference>
<name>A0ABS6BT73_9CLOT</name>
<sequence>MANIKSAKKRIKITAVKTERNTMIKSALKTKVKKFETALVTGDITEAKVTYASVVKALDMAVTKGILHINKAARRKSRLAAKLNALSLAA</sequence>
<comment type="caution">
    <text evidence="2">The sequence shown here is derived from an EMBL/GenBank/DDBJ whole genome shotgun (WGS) entry which is preliminary data.</text>
</comment>
<dbReference type="PANTHER" id="PTHR33398">
    <property type="entry name" value="30S RIBOSOMAL PROTEIN S20"/>
    <property type="match status" value="1"/>
</dbReference>
<evidence type="ECO:0000313" key="2">
    <source>
        <dbReference type="EMBL" id="MBU3160111.1"/>
    </source>
</evidence>
<reference evidence="2 3" key="1">
    <citation type="submission" date="2021-06" db="EMBL/GenBank/DDBJ databases">
        <title>Clostridia strains as spoilage organisms.</title>
        <authorList>
            <person name="Wambui J."/>
            <person name="Stephan R."/>
            <person name="Stevens M.J.A."/>
        </authorList>
    </citation>
    <scope>NUCLEOTIDE SEQUENCE [LARGE SCALE GENOMIC DNA]</scope>
    <source>
        <strain evidence="2 3">DSM 14204</strain>
    </source>
</reference>
<comment type="function">
    <text evidence="1">Binds directly to 16S ribosomal RNA.</text>
</comment>
<evidence type="ECO:0000256" key="1">
    <source>
        <dbReference type="HAMAP-Rule" id="MF_00500"/>
    </source>
</evidence>
<organism evidence="2 3">
    <name type="scientific">Clostridium frigoris</name>
    <dbReference type="NCBI Taxonomy" id="205327"/>
    <lineage>
        <taxon>Bacteria</taxon>
        <taxon>Bacillati</taxon>
        <taxon>Bacillota</taxon>
        <taxon>Clostridia</taxon>
        <taxon>Eubacteriales</taxon>
        <taxon>Clostridiaceae</taxon>
        <taxon>Clostridium</taxon>
    </lineage>
</organism>
<protein>
    <recommendedName>
        <fullName evidence="1">Small ribosomal subunit protein bS20</fullName>
    </recommendedName>
</protein>
<keyword evidence="1" id="KW-0687">Ribonucleoprotein</keyword>
<proteinExistence type="inferred from homology"/>
<keyword evidence="1" id="KW-0699">rRNA-binding</keyword>
<keyword evidence="1" id="KW-0694">RNA-binding</keyword>
<dbReference type="Pfam" id="PF01649">
    <property type="entry name" value="Ribosomal_S20p"/>
    <property type="match status" value="1"/>
</dbReference>
<keyword evidence="3" id="KW-1185">Reference proteome</keyword>
<dbReference type="EMBL" id="JAHLDV010000020">
    <property type="protein sequence ID" value="MBU3160111.1"/>
    <property type="molecule type" value="Genomic_DNA"/>
</dbReference>
<accession>A0ABS6BT73</accession>
<dbReference type="RefSeq" id="WP_216148940.1">
    <property type="nucleotide sequence ID" value="NZ_JAHLDV010000020.1"/>
</dbReference>
<keyword evidence="1 2" id="KW-0689">Ribosomal protein</keyword>
<evidence type="ECO:0000313" key="3">
    <source>
        <dbReference type="Proteomes" id="UP000776252"/>
    </source>
</evidence>
<dbReference type="HAMAP" id="MF_00500">
    <property type="entry name" value="Ribosomal_bS20"/>
    <property type="match status" value="1"/>
</dbReference>
<dbReference type="NCBIfam" id="TIGR00029">
    <property type="entry name" value="S20"/>
    <property type="match status" value="1"/>
</dbReference>
<gene>
    <name evidence="1 2" type="primary">rpsT</name>
    <name evidence="2" type="ORF">KPL37_10130</name>
</gene>
<dbReference type="InterPro" id="IPR002583">
    <property type="entry name" value="Ribosomal_bS20"/>
</dbReference>